<sequence>MMTTKHLLAFAAIGALTLSACDRIKAPEQPAAPAATETPTVAETSAEPELPVRPEAVESTAGIDWEAARRDMASVASTDRGEGAFQVQSGASAPPVPVLLPTGIVVPQSAEGGVKFMPMSDGYFATYPGVDYDIVVNGTNEVIGARDSGDTSADTEPSYLATASGAQVAFSRYGADYLIEFECKNASGDDPECIGEDEALEIARKLVIAGTR</sequence>
<dbReference type="PROSITE" id="PS51257">
    <property type="entry name" value="PROKAR_LIPOPROTEIN"/>
    <property type="match status" value="1"/>
</dbReference>
<dbReference type="OrthoDB" id="7618770at2"/>
<accession>A0A062UAW9</accession>
<feature type="signal peptide" evidence="2">
    <location>
        <begin position="1"/>
        <end position="20"/>
    </location>
</feature>
<comment type="caution">
    <text evidence="3">The sequence shown here is derived from an EMBL/GenBank/DDBJ whole genome shotgun (WGS) entry which is preliminary data.</text>
</comment>
<evidence type="ECO:0000256" key="1">
    <source>
        <dbReference type="SAM" id="MobiDB-lite"/>
    </source>
</evidence>
<dbReference type="RefSeq" id="WP_051615346.1">
    <property type="nucleotide sequence ID" value="NZ_AWFG01000030.1"/>
</dbReference>
<gene>
    <name evidence="3" type="ORF">HY30_04915</name>
</gene>
<dbReference type="STRING" id="1280947.HY30_04915"/>
<feature type="compositionally biased region" description="Low complexity" evidence="1">
    <location>
        <begin position="29"/>
        <end position="49"/>
    </location>
</feature>
<dbReference type="AlphaFoldDB" id="A0A062UAW9"/>
<protein>
    <recommendedName>
        <fullName evidence="5">Lipoprotein</fullName>
    </recommendedName>
</protein>
<feature type="chain" id="PRO_5001618155" description="Lipoprotein" evidence="2">
    <location>
        <begin position="21"/>
        <end position="212"/>
    </location>
</feature>
<dbReference type="EMBL" id="AWFG01000030">
    <property type="protein sequence ID" value="KCZ57516.1"/>
    <property type="molecule type" value="Genomic_DNA"/>
</dbReference>
<proteinExistence type="predicted"/>
<feature type="region of interest" description="Disordered" evidence="1">
    <location>
        <begin position="29"/>
        <end position="51"/>
    </location>
</feature>
<name>A0A062UAW9_9PROT</name>
<keyword evidence="2" id="KW-0732">Signal</keyword>
<evidence type="ECO:0000313" key="3">
    <source>
        <dbReference type="EMBL" id="KCZ57516.1"/>
    </source>
</evidence>
<evidence type="ECO:0000256" key="2">
    <source>
        <dbReference type="SAM" id="SignalP"/>
    </source>
</evidence>
<dbReference type="eggNOG" id="ENOG5030ZUJ">
    <property type="taxonomic scope" value="Bacteria"/>
</dbReference>
<dbReference type="Proteomes" id="UP000027190">
    <property type="component" value="Unassembled WGS sequence"/>
</dbReference>
<evidence type="ECO:0008006" key="5">
    <source>
        <dbReference type="Google" id="ProtNLM"/>
    </source>
</evidence>
<reference evidence="3 4" key="1">
    <citation type="journal article" date="2014" name="Antonie Van Leeuwenhoek">
        <title>Hyphomonas beringensis sp. nov. and Hyphomonas chukchiensis sp. nov., isolated from surface seawater of the Bering Sea and Chukchi Sea.</title>
        <authorList>
            <person name="Li C."/>
            <person name="Lai Q."/>
            <person name="Li G."/>
            <person name="Dong C."/>
            <person name="Wang J."/>
            <person name="Liao Y."/>
            <person name="Shao Z."/>
        </authorList>
    </citation>
    <scope>NUCLEOTIDE SEQUENCE [LARGE SCALE GENOMIC DNA]</scope>
    <source>
        <strain evidence="3 4">BH-BN04-4</strain>
    </source>
</reference>
<organism evidence="3 4">
    <name type="scientific">Hyphomonas chukchiensis</name>
    <dbReference type="NCBI Taxonomy" id="1280947"/>
    <lineage>
        <taxon>Bacteria</taxon>
        <taxon>Pseudomonadati</taxon>
        <taxon>Pseudomonadota</taxon>
        <taxon>Alphaproteobacteria</taxon>
        <taxon>Hyphomonadales</taxon>
        <taxon>Hyphomonadaceae</taxon>
        <taxon>Hyphomonas</taxon>
    </lineage>
</organism>
<dbReference type="PATRIC" id="fig|1280947.3.peg.2167"/>
<keyword evidence="4" id="KW-1185">Reference proteome</keyword>
<evidence type="ECO:0000313" key="4">
    <source>
        <dbReference type="Proteomes" id="UP000027190"/>
    </source>
</evidence>